<gene>
    <name evidence="7" type="primary">ABSGL_11508.1 scaffold 12295</name>
</gene>
<evidence type="ECO:0000313" key="8">
    <source>
        <dbReference type="Proteomes" id="UP000078561"/>
    </source>
</evidence>
<dbReference type="AlphaFoldDB" id="A0A163KAD4"/>
<sequence length="356" mass="38974">MEIYQYALHSLQNQTTVLSGPGTEGGGYKMPDLSWGNVLLASSFFLIDCKFLGSQFNDHFVISATRCLIQLTIMGFILEDLFRQRNPFAIAATTFVLVLLTTFETAFNKAEKSFRGVFISVFICTFVSIHLIGVVGIRFAIHKVPFWSPEIYIPTIGLLLGLTVNAMAMAMNSLVGDLVDTGGDRVEALLAMGGTRWEATQTQTQNAVRLAMLPSIQRMSIAGLIVIPGAMAGQIMSGASVTNSARYQQIILFMVTACSSLACMMLVTIVRTLLLDPQHRLRPALLTLETKCFGEAEERSSLSILFYTHETMISRSAYSRSGSKGASRDTKIEIEAVQGVNFADPSDRANDITTVH</sequence>
<reference evidence="7" key="1">
    <citation type="submission" date="2016-04" db="EMBL/GenBank/DDBJ databases">
        <authorList>
            <person name="Evans L.H."/>
            <person name="Alamgir A."/>
            <person name="Owens N."/>
            <person name="Weber N.D."/>
            <person name="Virtaneva K."/>
            <person name="Barbian K."/>
            <person name="Babar A."/>
            <person name="Rosenke K."/>
        </authorList>
    </citation>
    <scope>NUCLEOTIDE SEQUENCE [LARGE SCALE GENOMIC DNA]</scope>
    <source>
        <strain evidence="7">CBS 101.48</strain>
    </source>
</reference>
<evidence type="ECO:0000256" key="4">
    <source>
        <dbReference type="ARBA" id="ARBA00022989"/>
    </source>
</evidence>
<evidence type="ECO:0000256" key="6">
    <source>
        <dbReference type="SAM" id="Phobius"/>
    </source>
</evidence>
<keyword evidence="5 6" id="KW-0472">Membrane</keyword>
<feature type="transmembrane region" description="Helical" evidence="6">
    <location>
        <begin position="88"/>
        <end position="107"/>
    </location>
</feature>
<dbReference type="GO" id="GO:0005886">
    <property type="term" value="C:plasma membrane"/>
    <property type="evidence" value="ECO:0007669"/>
    <property type="project" value="TreeGrafter"/>
</dbReference>
<feature type="transmembrane region" description="Helical" evidence="6">
    <location>
        <begin position="151"/>
        <end position="175"/>
    </location>
</feature>
<evidence type="ECO:0000256" key="2">
    <source>
        <dbReference type="ARBA" id="ARBA00005268"/>
    </source>
</evidence>
<name>A0A163KAD4_ABSGL</name>
<comment type="similarity">
    <text evidence="2">Belongs to the UPF0014 family.</text>
</comment>
<evidence type="ECO:0000256" key="1">
    <source>
        <dbReference type="ARBA" id="ARBA00004141"/>
    </source>
</evidence>
<dbReference type="OrthoDB" id="432685at2759"/>
<dbReference type="Pfam" id="PF03649">
    <property type="entry name" value="UPF0014"/>
    <property type="match status" value="1"/>
</dbReference>
<dbReference type="InterPro" id="IPR005226">
    <property type="entry name" value="UPF0014_fam"/>
</dbReference>
<feature type="transmembrane region" description="Helical" evidence="6">
    <location>
        <begin position="119"/>
        <end position="139"/>
    </location>
</feature>
<evidence type="ECO:0000256" key="5">
    <source>
        <dbReference type="ARBA" id="ARBA00023136"/>
    </source>
</evidence>
<dbReference type="PANTHER" id="PTHR30028">
    <property type="entry name" value="UPF0014 INNER MEMBRANE PROTEIN YBBM-RELATED"/>
    <property type="match status" value="1"/>
</dbReference>
<feature type="transmembrane region" description="Helical" evidence="6">
    <location>
        <begin position="250"/>
        <end position="274"/>
    </location>
</feature>
<dbReference type="EMBL" id="LT554468">
    <property type="protein sequence ID" value="SAM05633.1"/>
    <property type="molecule type" value="Genomic_DNA"/>
</dbReference>
<comment type="subcellular location">
    <subcellularLocation>
        <location evidence="1">Membrane</location>
        <topology evidence="1">Multi-pass membrane protein</topology>
    </subcellularLocation>
</comment>
<proteinExistence type="inferred from homology"/>
<keyword evidence="8" id="KW-1185">Reference proteome</keyword>
<evidence type="ECO:0000313" key="7">
    <source>
        <dbReference type="EMBL" id="SAM05633.1"/>
    </source>
</evidence>
<protein>
    <submittedName>
        <fullName evidence="7">Uncharacterized protein</fullName>
    </submittedName>
</protein>
<accession>A0A163KAD4</accession>
<dbReference type="Proteomes" id="UP000078561">
    <property type="component" value="Unassembled WGS sequence"/>
</dbReference>
<organism evidence="7">
    <name type="scientific">Absidia glauca</name>
    <name type="common">Pin mould</name>
    <dbReference type="NCBI Taxonomy" id="4829"/>
    <lineage>
        <taxon>Eukaryota</taxon>
        <taxon>Fungi</taxon>
        <taxon>Fungi incertae sedis</taxon>
        <taxon>Mucoromycota</taxon>
        <taxon>Mucoromycotina</taxon>
        <taxon>Mucoromycetes</taxon>
        <taxon>Mucorales</taxon>
        <taxon>Cunninghamellaceae</taxon>
        <taxon>Absidia</taxon>
    </lineage>
</organism>
<dbReference type="InParanoid" id="A0A163KAD4"/>
<evidence type="ECO:0000256" key="3">
    <source>
        <dbReference type="ARBA" id="ARBA00022692"/>
    </source>
</evidence>
<dbReference type="PANTHER" id="PTHR30028:SF0">
    <property type="entry name" value="PROTEIN ALUMINUM SENSITIVE 3"/>
    <property type="match status" value="1"/>
</dbReference>
<feature type="transmembrane region" description="Helical" evidence="6">
    <location>
        <begin position="219"/>
        <end position="238"/>
    </location>
</feature>
<keyword evidence="4 6" id="KW-1133">Transmembrane helix</keyword>
<keyword evidence="3 6" id="KW-0812">Transmembrane</keyword>